<keyword evidence="10" id="KW-1185">Reference proteome</keyword>
<sequence>MNAHARAYLALIAAALFWAGNYVFGKVAVAGMSPFSIVFLRWTIALVPLVAIAKVVEHPDWMAVLHHWRFLLMQGLLGLFAYNFLLYAALRTSSAFAASLINAANPALIALTALIVLHERVGWRGGVGIALALLGVLVVLTHGDLAHLLTTPFSAADLLMLGVIVVWTAYTIAARKGPRLPPITQVAIQTALIVAGLTFVAPFAGVALPDSTPAWWSLAFIAIFPSGGSYVLWNRALSVVSSGRAGVFLNLITLFTALGALATGTPITIAQIAGGLIIIGGVLLTTLPARSHRGADKANTSGTS</sequence>
<dbReference type="eggNOG" id="COG0697">
    <property type="taxonomic scope" value="Bacteria"/>
</dbReference>
<comment type="caution">
    <text evidence="9">The sequence shown here is derived from an EMBL/GenBank/DDBJ whole genome shotgun (WGS) entry which is preliminary data.</text>
</comment>
<accession>A0A087EB06</accession>
<feature type="transmembrane region" description="Helical" evidence="7">
    <location>
        <begin position="35"/>
        <end position="56"/>
    </location>
</feature>
<feature type="transmembrane region" description="Helical" evidence="7">
    <location>
        <begin position="129"/>
        <end position="149"/>
    </location>
</feature>
<dbReference type="GO" id="GO:0005886">
    <property type="term" value="C:plasma membrane"/>
    <property type="evidence" value="ECO:0007669"/>
    <property type="project" value="UniProtKB-SubCell"/>
</dbReference>
<keyword evidence="4 7" id="KW-0812">Transmembrane</keyword>
<feature type="transmembrane region" description="Helical" evidence="7">
    <location>
        <begin position="245"/>
        <end position="263"/>
    </location>
</feature>
<feature type="transmembrane region" description="Helical" evidence="7">
    <location>
        <begin position="214"/>
        <end position="233"/>
    </location>
</feature>
<feature type="transmembrane region" description="Helical" evidence="7">
    <location>
        <begin position="68"/>
        <end position="90"/>
    </location>
</feature>
<dbReference type="STRING" id="77635.BISU_1482"/>
<evidence type="ECO:0000256" key="5">
    <source>
        <dbReference type="ARBA" id="ARBA00022989"/>
    </source>
</evidence>
<evidence type="ECO:0000256" key="3">
    <source>
        <dbReference type="ARBA" id="ARBA00022475"/>
    </source>
</evidence>
<dbReference type="RefSeq" id="WP_024463689.1">
    <property type="nucleotide sequence ID" value="NZ_CP062939.1"/>
</dbReference>
<feature type="transmembrane region" description="Helical" evidence="7">
    <location>
        <begin position="186"/>
        <end position="208"/>
    </location>
</feature>
<keyword evidence="3" id="KW-1003">Cell membrane</keyword>
<feature type="domain" description="EamA" evidence="8">
    <location>
        <begin position="7"/>
        <end position="140"/>
    </location>
</feature>
<evidence type="ECO:0000256" key="2">
    <source>
        <dbReference type="ARBA" id="ARBA00007362"/>
    </source>
</evidence>
<dbReference type="InterPro" id="IPR037185">
    <property type="entry name" value="EmrE-like"/>
</dbReference>
<evidence type="ECO:0000256" key="4">
    <source>
        <dbReference type="ARBA" id="ARBA00022692"/>
    </source>
</evidence>
<dbReference type="InterPro" id="IPR000620">
    <property type="entry name" value="EamA_dom"/>
</dbReference>
<dbReference type="PANTHER" id="PTHR42920">
    <property type="entry name" value="OS03G0707200 PROTEIN-RELATED"/>
    <property type="match status" value="1"/>
</dbReference>
<evidence type="ECO:0000256" key="1">
    <source>
        <dbReference type="ARBA" id="ARBA00004651"/>
    </source>
</evidence>
<protein>
    <submittedName>
        <fullName evidence="9">Permease</fullName>
    </submittedName>
</protein>
<dbReference type="AlphaFoldDB" id="A0A087EB06"/>
<evidence type="ECO:0000313" key="10">
    <source>
        <dbReference type="Proteomes" id="UP000029055"/>
    </source>
</evidence>
<proteinExistence type="inferred from homology"/>
<name>A0A087EB06_9BIFI</name>
<dbReference type="Pfam" id="PF00892">
    <property type="entry name" value="EamA"/>
    <property type="match status" value="2"/>
</dbReference>
<dbReference type="OrthoDB" id="5186724at2"/>
<dbReference type="SUPFAM" id="SSF103481">
    <property type="entry name" value="Multidrug resistance efflux transporter EmrE"/>
    <property type="match status" value="2"/>
</dbReference>
<dbReference type="Proteomes" id="UP000029055">
    <property type="component" value="Unassembled WGS sequence"/>
</dbReference>
<keyword evidence="6 7" id="KW-0472">Membrane</keyword>
<dbReference type="InterPro" id="IPR051258">
    <property type="entry name" value="Diverse_Substrate_Transporter"/>
</dbReference>
<evidence type="ECO:0000313" key="9">
    <source>
        <dbReference type="EMBL" id="KFJ04957.1"/>
    </source>
</evidence>
<feature type="domain" description="EamA" evidence="8">
    <location>
        <begin position="156"/>
        <end position="286"/>
    </location>
</feature>
<gene>
    <name evidence="9" type="ORF">BISU_1482</name>
</gene>
<feature type="transmembrane region" description="Helical" evidence="7">
    <location>
        <begin position="155"/>
        <end position="174"/>
    </location>
</feature>
<dbReference type="EMBL" id="JGZR01000002">
    <property type="protein sequence ID" value="KFJ04957.1"/>
    <property type="molecule type" value="Genomic_DNA"/>
</dbReference>
<feature type="transmembrane region" description="Helical" evidence="7">
    <location>
        <begin position="269"/>
        <end position="287"/>
    </location>
</feature>
<organism evidence="9 10">
    <name type="scientific">Bifidobacterium subtile</name>
    <dbReference type="NCBI Taxonomy" id="77635"/>
    <lineage>
        <taxon>Bacteria</taxon>
        <taxon>Bacillati</taxon>
        <taxon>Actinomycetota</taxon>
        <taxon>Actinomycetes</taxon>
        <taxon>Bifidobacteriales</taxon>
        <taxon>Bifidobacteriaceae</taxon>
        <taxon>Bifidobacterium</taxon>
    </lineage>
</organism>
<dbReference type="PANTHER" id="PTHR42920:SF11">
    <property type="entry name" value="INNER MEMBRANE PROTEIN YTFF"/>
    <property type="match status" value="1"/>
</dbReference>
<reference evidence="9 10" key="1">
    <citation type="submission" date="2014-03" db="EMBL/GenBank/DDBJ databases">
        <title>Genomics of Bifidobacteria.</title>
        <authorList>
            <person name="Ventura M."/>
            <person name="Milani C."/>
            <person name="Lugli G.A."/>
        </authorList>
    </citation>
    <scope>NUCLEOTIDE SEQUENCE [LARGE SCALE GENOMIC DNA]</scope>
    <source>
        <strain evidence="9 10">LMG 11597</strain>
    </source>
</reference>
<evidence type="ECO:0000256" key="7">
    <source>
        <dbReference type="SAM" id="Phobius"/>
    </source>
</evidence>
<keyword evidence="5 7" id="KW-1133">Transmembrane helix</keyword>
<evidence type="ECO:0000256" key="6">
    <source>
        <dbReference type="ARBA" id="ARBA00023136"/>
    </source>
</evidence>
<feature type="transmembrane region" description="Helical" evidence="7">
    <location>
        <begin position="96"/>
        <end position="117"/>
    </location>
</feature>
<comment type="subcellular location">
    <subcellularLocation>
        <location evidence="1">Cell membrane</location>
        <topology evidence="1">Multi-pass membrane protein</topology>
    </subcellularLocation>
</comment>
<evidence type="ECO:0000259" key="8">
    <source>
        <dbReference type="Pfam" id="PF00892"/>
    </source>
</evidence>
<comment type="similarity">
    <text evidence="2">Belongs to the EamA transporter family.</text>
</comment>